<evidence type="ECO:0000256" key="11">
    <source>
        <dbReference type="ARBA" id="ARBA00023242"/>
    </source>
</evidence>
<dbReference type="SMART" id="SM00271">
    <property type="entry name" value="DnaJ"/>
    <property type="match status" value="1"/>
</dbReference>
<dbReference type="Pfam" id="PF05207">
    <property type="entry name" value="Zn_ribbon_CSL"/>
    <property type="match status" value="1"/>
</dbReference>
<comment type="subcellular location">
    <subcellularLocation>
        <location evidence="3">Cytoplasm</location>
    </subcellularLocation>
    <subcellularLocation>
        <location evidence="2">Nucleus</location>
    </subcellularLocation>
</comment>
<dbReference type="UniPathway" id="UPA00559"/>
<dbReference type="Gene3D" id="3.10.660.10">
    <property type="entry name" value="DPH Zinc finger"/>
    <property type="match status" value="1"/>
</dbReference>
<dbReference type="InterPro" id="IPR044248">
    <property type="entry name" value="DPH3/4-like"/>
</dbReference>
<evidence type="ECO:0000313" key="14">
    <source>
        <dbReference type="EMBL" id="CAF9919959.1"/>
    </source>
</evidence>
<evidence type="ECO:0000256" key="5">
    <source>
        <dbReference type="ARBA" id="ARBA00006169"/>
    </source>
</evidence>
<dbReference type="PANTHER" id="PTHR21454:SF46">
    <property type="entry name" value="DIPHTHAMIDE BIOSYNTHESIS PROTEIN 4"/>
    <property type="match status" value="1"/>
</dbReference>
<evidence type="ECO:0000256" key="4">
    <source>
        <dbReference type="ARBA" id="ARBA00005156"/>
    </source>
</evidence>
<keyword evidence="7" id="KW-0963">Cytoplasm</keyword>
<evidence type="ECO:0000256" key="8">
    <source>
        <dbReference type="ARBA" id="ARBA00022723"/>
    </source>
</evidence>
<comment type="caution">
    <text evidence="14">The sequence shown here is derived from an EMBL/GenBank/DDBJ whole genome shotgun (WGS) entry which is preliminary data.</text>
</comment>
<dbReference type="GO" id="GO:0005737">
    <property type="term" value="C:cytoplasm"/>
    <property type="evidence" value="ECO:0007669"/>
    <property type="project" value="UniProtKB-SubCell"/>
</dbReference>
<evidence type="ECO:0000256" key="10">
    <source>
        <dbReference type="ARBA" id="ARBA00023004"/>
    </source>
</evidence>
<dbReference type="Pfam" id="PF00226">
    <property type="entry name" value="DnaJ"/>
    <property type="match status" value="1"/>
</dbReference>
<accession>A0A8H3INA7</accession>
<comment type="pathway">
    <text evidence="4">Protein modification; peptidyl-diphthamide biosynthesis.</text>
</comment>
<name>A0A8H3INA7_9LECA</name>
<dbReference type="InterPro" id="IPR036869">
    <property type="entry name" value="J_dom_sf"/>
</dbReference>
<reference evidence="14" key="1">
    <citation type="submission" date="2021-03" db="EMBL/GenBank/DDBJ databases">
        <authorList>
            <person name="Tagirdzhanova G."/>
        </authorList>
    </citation>
    <scope>NUCLEOTIDE SEQUENCE</scope>
</reference>
<evidence type="ECO:0000256" key="7">
    <source>
        <dbReference type="ARBA" id="ARBA00022490"/>
    </source>
</evidence>
<gene>
    <name evidence="14" type="ORF">ALECFALPRED_001386</name>
</gene>
<proteinExistence type="inferred from homology"/>
<evidence type="ECO:0000256" key="9">
    <source>
        <dbReference type="ARBA" id="ARBA00022833"/>
    </source>
</evidence>
<dbReference type="EMBL" id="CAJPDR010000131">
    <property type="protein sequence ID" value="CAF9919959.1"/>
    <property type="molecule type" value="Genomic_DNA"/>
</dbReference>
<dbReference type="PANTHER" id="PTHR21454">
    <property type="entry name" value="DPH3 HOMOLOG-RELATED"/>
    <property type="match status" value="1"/>
</dbReference>
<evidence type="ECO:0000256" key="1">
    <source>
        <dbReference type="ARBA" id="ARBA00003474"/>
    </source>
</evidence>
<evidence type="ECO:0000259" key="12">
    <source>
        <dbReference type="PROSITE" id="PS50076"/>
    </source>
</evidence>
<dbReference type="GO" id="GO:0017183">
    <property type="term" value="P:protein histidyl modification to diphthamide"/>
    <property type="evidence" value="ECO:0007669"/>
    <property type="project" value="UniProtKB-UniPathway"/>
</dbReference>
<dbReference type="InterPro" id="IPR001623">
    <property type="entry name" value="DnaJ_domain"/>
</dbReference>
<organism evidence="14 15">
    <name type="scientific">Alectoria fallacina</name>
    <dbReference type="NCBI Taxonomy" id="1903189"/>
    <lineage>
        <taxon>Eukaryota</taxon>
        <taxon>Fungi</taxon>
        <taxon>Dikarya</taxon>
        <taxon>Ascomycota</taxon>
        <taxon>Pezizomycotina</taxon>
        <taxon>Lecanoromycetes</taxon>
        <taxon>OSLEUM clade</taxon>
        <taxon>Lecanoromycetidae</taxon>
        <taxon>Lecanorales</taxon>
        <taxon>Lecanorineae</taxon>
        <taxon>Parmeliaceae</taxon>
        <taxon>Alectoria</taxon>
    </lineage>
</organism>
<dbReference type="AlphaFoldDB" id="A0A8H3INA7"/>
<comment type="similarity">
    <text evidence="5">Belongs to the DPH4 family.</text>
</comment>
<keyword evidence="10" id="KW-0408">Iron</keyword>
<evidence type="ECO:0000256" key="6">
    <source>
        <dbReference type="ARBA" id="ARBA00021797"/>
    </source>
</evidence>
<dbReference type="OrthoDB" id="445556at2759"/>
<dbReference type="PROSITE" id="PS51074">
    <property type="entry name" value="DPH_MB"/>
    <property type="match status" value="1"/>
</dbReference>
<protein>
    <recommendedName>
        <fullName evidence="6">Diphthamide biosynthesis protein 4</fullName>
    </recommendedName>
</protein>
<evidence type="ECO:0000313" key="15">
    <source>
        <dbReference type="Proteomes" id="UP000664203"/>
    </source>
</evidence>
<feature type="domain" description="DPH-type MB" evidence="13">
    <location>
        <begin position="102"/>
        <end position="164"/>
    </location>
</feature>
<dbReference type="CDD" id="cd06257">
    <property type="entry name" value="DnaJ"/>
    <property type="match status" value="1"/>
</dbReference>
<feature type="domain" description="J" evidence="12">
    <location>
        <begin position="9"/>
        <end position="84"/>
    </location>
</feature>
<keyword evidence="11" id="KW-0539">Nucleus</keyword>
<keyword evidence="8" id="KW-0479">Metal-binding</keyword>
<comment type="function">
    <text evidence="1">Required for the first step of diphthamide biosynthesis, the transfer of 3-amino-3-carboxypropyl from S-adenosyl-L-methionine to a histidine residue. Diphthamide is a post-translational modification of histidine which occurs in elongation factor 2.</text>
</comment>
<evidence type="ECO:0000259" key="13">
    <source>
        <dbReference type="PROSITE" id="PS51074"/>
    </source>
</evidence>
<sequence>MPESPYTQDHYQVLALPSNPSASKDLTDQDIRLAYRRALLLHHPDKSRPSLTSPPASKYTIDAITLAYKTLIDPSTRSEYDLSLITASSTTRRIPLQPSHPGLETVDLDDMGYDEKEQMWYRGCRCGKDGAYVITEEELELNAEYGETITPCQGCSLWLRVTFAVAEDG</sequence>
<dbReference type="InterPro" id="IPR007872">
    <property type="entry name" value="DPH_MB_dom"/>
</dbReference>
<dbReference type="InterPro" id="IPR036671">
    <property type="entry name" value="DPH_MB_sf"/>
</dbReference>
<evidence type="ECO:0000256" key="2">
    <source>
        <dbReference type="ARBA" id="ARBA00004123"/>
    </source>
</evidence>
<dbReference type="SUPFAM" id="SSF46565">
    <property type="entry name" value="Chaperone J-domain"/>
    <property type="match status" value="1"/>
</dbReference>
<keyword evidence="15" id="KW-1185">Reference proteome</keyword>
<keyword evidence="9" id="KW-0862">Zinc</keyword>
<dbReference type="SUPFAM" id="SSF144217">
    <property type="entry name" value="CSL zinc finger"/>
    <property type="match status" value="1"/>
</dbReference>
<evidence type="ECO:0000256" key="3">
    <source>
        <dbReference type="ARBA" id="ARBA00004496"/>
    </source>
</evidence>
<dbReference type="GO" id="GO:0005634">
    <property type="term" value="C:nucleus"/>
    <property type="evidence" value="ECO:0007669"/>
    <property type="project" value="UniProtKB-SubCell"/>
</dbReference>
<dbReference type="PROSITE" id="PS50076">
    <property type="entry name" value="DNAJ_2"/>
    <property type="match status" value="1"/>
</dbReference>
<dbReference type="Gene3D" id="1.10.287.110">
    <property type="entry name" value="DnaJ domain"/>
    <property type="match status" value="1"/>
</dbReference>
<dbReference type="Proteomes" id="UP000664203">
    <property type="component" value="Unassembled WGS sequence"/>
</dbReference>
<dbReference type="GO" id="GO:0046872">
    <property type="term" value="F:metal ion binding"/>
    <property type="evidence" value="ECO:0007669"/>
    <property type="project" value="UniProtKB-KW"/>
</dbReference>